<name>A0ABY6A806_9GAMM</name>
<keyword evidence="5" id="KW-1185">Reference proteome</keyword>
<dbReference type="Proteomes" id="UP001065322">
    <property type="component" value="Chromosome"/>
</dbReference>
<dbReference type="CDD" id="cd07185">
    <property type="entry name" value="OmpA_C-like"/>
    <property type="match status" value="1"/>
</dbReference>
<dbReference type="InterPro" id="IPR013783">
    <property type="entry name" value="Ig-like_fold"/>
</dbReference>
<proteinExistence type="predicted"/>
<dbReference type="Gene3D" id="3.30.1330.60">
    <property type="entry name" value="OmpA-like domain"/>
    <property type="match status" value="1"/>
</dbReference>
<evidence type="ECO:0000259" key="3">
    <source>
        <dbReference type="PROSITE" id="PS51123"/>
    </source>
</evidence>
<dbReference type="Gene3D" id="2.60.40.10">
    <property type="entry name" value="Immunoglobulins"/>
    <property type="match status" value="1"/>
</dbReference>
<feature type="signal peptide" evidence="2">
    <location>
        <begin position="1"/>
        <end position="41"/>
    </location>
</feature>
<dbReference type="NCBIfam" id="TIGR01451">
    <property type="entry name" value="B_ant_repeat"/>
    <property type="match status" value="1"/>
</dbReference>
<dbReference type="SUPFAM" id="SSF49464">
    <property type="entry name" value="Carboxypeptidase regulatory domain-like"/>
    <property type="match status" value="1"/>
</dbReference>
<reference evidence="5" key="1">
    <citation type="submission" date="2020-06" db="EMBL/GenBank/DDBJ databases">
        <title>Thalassolituus marinus alknpb1M-1, a hydrocarbon-degrading bacterium isolated from the deep-sea overlying water using an in-situ strategy from the South China Sea basin.</title>
        <authorList>
            <person name="Dong C."/>
            <person name="Chen Y."/>
            <person name="Shao Z."/>
        </authorList>
    </citation>
    <scope>NUCLEOTIDE SEQUENCE [LARGE SCALE GENOMIC DNA]</scope>
    <source>
        <strain evidence="5">alknpb1M-1</strain>
    </source>
</reference>
<dbReference type="InterPro" id="IPR036737">
    <property type="entry name" value="OmpA-like_sf"/>
</dbReference>
<dbReference type="EMBL" id="CP054475">
    <property type="protein sequence ID" value="UXD87052.1"/>
    <property type="molecule type" value="Genomic_DNA"/>
</dbReference>
<gene>
    <name evidence="4" type="ORF">HUF19_06170</name>
</gene>
<keyword evidence="1" id="KW-0472">Membrane</keyword>
<protein>
    <submittedName>
        <fullName evidence="4">OmpA family protein</fullName>
    </submittedName>
</protein>
<dbReference type="PANTHER" id="PTHR30329">
    <property type="entry name" value="STATOR ELEMENT OF FLAGELLAR MOTOR COMPLEX"/>
    <property type="match status" value="1"/>
</dbReference>
<keyword evidence="2" id="KW-0732">Signal</keyword>
<dbReference type="PROSITE" id="PS51123">
    <property type="entry name" value="OMPA_2"/>
    <property type="match status" value="1"/>
</dbReference>
<evidence type="ECO:0000313" key="4">
    <source>
        <dbReference type="EMBL" id="UXD87052.1"/>
    </source>
</evidence>
<dbReference type="InterPro" id="IPR047589">
    <property type="entry name" value="DUF11_rpt"/>
</dbReference>
<evidence type="ECO:0000256" key="2">
    <source>
        <dbReference type="SAM" id="SignalP"/>
    </source>
</evidence>
<accession>A0ABY6A806</accession>
<sequence length="1959" mass="214629">MQNSLQRIRTQLLNRGRKTAVRGCLAFAVAGCLLLSQQVLAAVTPANTPITNTAVASFERSNGLTDSVSSSATLVTEEINPAAVAPTPAEMLLLHNGGSSASGTIINGSECADSSGNFSALTAFTDLSGNAQSLPGSYQLNAVEYGFKIGEPLIIQVVELDKNLNSARPDQIEIDVRNSNGSDTEHLRLTETGDNTGIFVGVLPTRLSDNNNVNYDCALSLSYGQNATISYQDSSDVTDTVTLNTRFDPYSRIFDAQTGAPVNGVTVTLINADTGNPATVFDDDGVTPWPASVVTGPKVQRQSIGIAALARDANSFPDGSFRFPYVPAGNYQLQFEAPAKYRVPSQLDSNDLNNVPNGPFELNTISRGEVFSLAGGRVFISDIAADPLEGGVLLSKTASKNEAGIGDFVQFSIRLNNAQVAVKGANIIDQLPLGMRLRNGSVRINDEKIADPVISSNGRQLTFALPDIDANGSLLLTYVTQITAQAQGALINKAWLVDDEVQSNIAQAQVQIADEFFKDSARLFGRVYLDDCNGNLDAEAVSNVRLFMEDGTYVVTDANGEWHIENVRPGTHVVQLDTATIPPYMEVVSCDERGFHAGRAFSQFVDVQGGSFWRVDFALKMKTPESGEIRQRLSHQLVPLAAMQNGQLPYNSPVPEKLRFTVDVEGNGLEVNNVIQMIALPDGVIYEPGSSVLDNVPWEDPQISYGTLIYKLGDKPADWTHQLQFSAIISDKADSGDLTTRSITRFQIEGQPKQQLKPASTTAVLQLPPDDGQVKPINPPKFDNFSDVLTPEDKSNLKNVIDRLAGLRNLTVEVVGHTDSTPIARRNKHIYADNQALSEARASSVARYLAEQLGVEPQNIRAVGKGSSVPVASNASRDGRALNRRVEVKVLSGDPDIRLATVASDMQIASVQASLPGFIRNLPATAAGNPAALIAEQPMPEFDEHWFKTAADQAQWLWPPLDRSPAIGSVKIAISHGAGERVKLLLDDQPVSPLNFDGTTRNSKRDLAVSIWRGVDIQPGPNRFSVFVINKDGDIVDQFERTVQYAQEPAKAELIESQSNAVADGLTPATIAVRLTDKDGFPIRANILGDVEVQAPYTLYDESRQIEGNPLGNIQQPQYRVGDNGVALIRLTPTNQAGEAVLTFRHANGQKDELRVWLKPAPRDWILVGLGDLAVGYNSGNGDHNSRQAAGVDDNLWHDGRVAFFAQGQVLGEWLLTAAYDSGKPEAEAFASVIEPDRYYTLYGDASQQQLDASSARKLYVRLERERFYAMFGDINTDLNNSTLGRYSRKLTGAQAVYHGDVVELSAFTSQTSNGFVRDEIQGDGTSGLYRLRNKNIVLNSEKIRIETRDRYRSEVIISSEDLNRDADYVIDYQDGTLYFKGPVSSTDENFNPRYIVVEYETEAGDDLGYISGGRAGVKLLDERIKAGVTAITQNQSGDDRHLTAADARITLGDTEIKAEIAQSEEVVNSAAATANAHLVEITHRTEQLQATAYVRSQDENFGLDQTAQGENDYRKEGVQGSYYLSDRDRLQLEGFHHQQLSTGFDKYQTQLDWVHRLDNDQQISFGLLSAQEENETEDQYTDQLTAGFSTRVLNDRLTLNSMLLANASARSDAFDQLRLGADYRLTNDLSLFAEHETGFESAAPERTVLGMRATPWSGAKAQQSIEQVEQDDAYRLFAVSGLTQEIALTDALSVSLGFDQARNLEANAPGETSDSTEDFHATHAGMSYRTSLWQWNNRVEYRDGSDSDKWVARTSLYHPLNDALATGGSLNYFKEDGSSSYSNQLEASFDLAIRPRRHPYALLWQTRWVQQAEGGEGTPSRSRKLINNVHGNWLFTPANQLAAQYGIKRVLDQYNSDDYASTTDFMAAEWRHHLNPTWDIGAHGRRLHSYEAGQTAHGTGVSVGWIPQTNVWLGLGYNFTGFIDTDFSAANFTAKGVYLKMRFKADQETLATLRAAFY</sequence>
<dbReference type="SUPFAM" id="SSF103088">
    <property type="entry name" value="OmpA-like"/>
    <property type="match status" value="1"/>
</dbReference>
<organism evidence="4 5">
    <name type="scientific">Thalassolituus hydrocarboniclasticus</name>
    <dbReference type="NCBI Taxonomy" id="2742796"/>
    <lineage>
        <taxon>Bacteria</taxon>
        <taxon>Pseudomonadati</taxon>
        <taxon>Pseudomonadota</taxon>
        <taxon>Gammaproteobacteria</taxon>
        <taxon>Oceanospirillales</taxon>
        <taxon>Oceanospirillaceae</taxon>
        <taxon>Thalassolituus</taxon>
    </lineage>
</organism>
<dbReference type="SUPFAM" id="SSF117074">
    <property type="entry name" value="Hypothetical protein PA1324"/>
    <property type="match status" value="1"/>
</dbReference>
<dbReference type="InterPro" id="IPR008969">
    <property type="entry name" value="CarboxyPept-like_regulatory"/>
</dbReference>
<dbReference type="Gene3D" id="2.60.40.740">
    <property type="match status" value="1"/>
</dbReference>
<dbReference type="PANTHER" id="PTHR30329:SF21">
    <property type="entry name" value="LIPOPROTEIN YIAD-RELATED"/>
    <property type="match status" value="1"/>
</dbReference>
<dbReference type="Pfam" id="PF00691">
    <property type="entry name" value="OmpA"/>
    <property type="match status" value="1"/>
</dbReference>
<evidence type="ECO:0000313" key="5">
    <source>
        <dbReference type="Proteomes" id="UP001065322"/>
    </source>
</evidence>
<feature type="chain" id="PRO_5045740001" evidence="2">
    <location>
        <begin position="42"/>
        <end position="1959"/>
    </location>
</feature>
<dbReference type="RefSeq" id="WP_260998965.1">
    <property type="nucleotide sequence ID" value="NZ_CP054475.1"/>
</dbReference>
<dbReference type="InterPro" id="IPR050330">
    <property type="entry name" value="Bact_OuterMem_StrucFunc"/>
</dbReference>
<evidence type="ECO:0000256" key="1">
    <source>
        <dbReference type="PROSITE-ProRule" id="PRU00473"/>
    </source>
</evidence>
<feature type="domain" description="OmpA-like" evidence="3">
    <location>
        <begin position="769"/>
        <end position="894"/>
    </location>
</feature>
<dbReference type="InterPro" id="IPR006665">
    <property type="entry name" value="OmpA-like"/>
</dbReference>